<dbReference type="InterPro" id="IPR051400">
    <property type="entry name" value="HAD-like_hydrolase"/>
</dbReference>
<keyword evidence="5" id="KW-1185">Reference proteome</keyword>
<protein>
    <submittedName>
        <fullName evidence="4">HAD-IA family hydrolase</fullName>
    </submittedName>
</protein>
<gene>
    <name evidence="4" type="ORF">ACFOSS_05110</name>
</gene>
<keyword evidence="3" id="KW-0460">Magnesium</keyword>
<evidence type="ECO:0000313" key="5">
    <source>
        <dbReference type="Proteomes" id="UP001595692"/>
    </source>
</evidence>
<keyword evidence="2 4" id="KW-0378">Hydrolase</keyword>
<dbReference type="PANTHER" id="PTHR46470:SF4">
    <property type="entry name" value="5-AMINO-6-(5-PHOSPHO-D-RIBITYLAMINO)URACIL PHOSPHATASE YIGB"/>
    <property type="match status" value="1"/>
</dbReference>
<dbReference type="Pfam" id="PF00702">
    <property type="entry name" value="Hydrolase"/>
    <property type="match status" value="1"/>
</dbReference>
<dbReference type="InterPro" id="IPR006439">
    <property type="entry name" value="HAD-SF_hydro_IA"/>
</dbReference>
<dbReference type="InterPro" id="IPR036412">
    <property type="entry name" value="HAD-like_sf"/>
</dbReference>
<evidence type="ECO:0000256" key="2">
    <source>
        <dbReference type="ARBA" id="ARBA00022801"/>
    </source>
</evidence>
<dbReference type="SFLD" id="SFLDS00003">
    <property type="entry name" value="Haloacid_Dehalogenase"/>
    <property type="match status" value="1"/>
</dbReference>
<comment type="caution">
    <text evidence="4">The sequence shown here is derived from an EMBL/GenBank/DDBJ whole genome shotgun (WGS) entry which is preliminary data.</text>
</comment>
<dbReference type="SFLD" id="SFLDG01129">
    <property type="entry name" value="C1.5:_HAD__Beta-PGM__Phosphata"/>
    <property type="match status" value="1"/>
</dbReference>
<organism evidence="4 5">
    <name type="scientific">Pseudaeromonas sharmana</name>
    <dbReference type="NCBI Taxonomy" id="328412"/>
    <lineage>
        <taxon>Bacteria</taxon>
        <taxon>Pseudomonadati</taxon>
        <taxon>Pseudomonadota</taxon>
        <taxon>Gammaproteobacteria</taxon>
        <taxon>Aeromonadales</taxon>
        <taxon>Aeromonadaceae</taxon>
        <taxon>Pseudaeromonas</taxon>
    </lineage>
</organism>
<evidence type="ECO:0000256" key="1">
    <source>
        <dbReference type="ARBA" id="ARBA00001946"/>
    </source>
</evidence>
<name>A0ABV8CLP6_9GAMM</name>
<dbReference type="EMBL" id="JBHSAF010000003">
    <property type="protein sequence ID" value="MFC3912844.1"/>
    <property type="molecule type" value="Genomic_DNA"/>
</dbReference>
<proteinExistence type="predicted"/>
<dbReference type="Gene3D" id="3.40.50.1000">
    <property type="entry name" value="HAD superfamily/HAD-like"/>
    <property type="match status" value="1"/>
</dbReference>
<evidence type="ECO:0000256" key="3">
    <source>
        <dbReference type="ARBA" id="ARBA00022842"/>
    </source>
</evidence>
<dbReference type="SUPFAM" id="SSF56784">
    <property type="entry name" value="HAD-like"/>
    <property type="match status" value="1"/>
</dbReference>
<dbReference type="InterPro" id="IPR023214">
    <property type="entry name" value="HAD_sf"/>
</dbReference>
<dbReference type="Proteomes" id="UP001595692">
    <property type="component" value="Unassembled WGS sequence"/>
</dbReference>
<dbReference type="GO" id="GO:0016787">
    <property type="term" value="F:hydrolase activity"/>
    <property type="evidence" value="ECO:0007669"/>
    <property type="project" value="UniProtKB-KW"/>
</dbReference>
<dbReference type="RefSeq" id="WP_377151043.1">
    <property type="nucleotide sequence ID" value="NZ_JBHSAF010000003.1"/>
</dbReference>
<reference evidence="5" key="1">
    <citation type="journal article" date="2019" name="Int. J. Syst. Evol. Microbiol.">
        <title>The Global Catalogue of Microorganisms (GCM) 10K type strain sequencing project: providing services to taxonomists for standard genome sequencing and annotation.</title>
        <authorList>
            <consortium name="The Broad Institute Genomics Platform"/>
            <consortium name="The Broad Institute Genome Sequencing Center for Infectious Disease"/>
            <person name="Wu L."/>
            <person name="Ma J."/>
        </authorList>
    </citation>
    <scope>NUCLEOTIDE SEQUENCE [LARGE SCALE GENOMIC DNA]</scope>
    <source>
        <strain evidence="5">CCUG 54939</strain>
    </source>
</reference>
<dbReference type="PANTHER" id="PTHR46470">
    <property type="entry name" value="N-ACYLNEURAMINATE-9-PHOSPHATASE"/>
    <property type="match status" value="1"/>
</dbReference>
<evidence type="ECO:0000313" key="4">
    <source>
        <dbReference type="EMBL" id="MFC3912844.1"/>
    </source>
</evidence>
<dbReference type="NCBIfam" id="TIGR01549">
    <property type="entry name" value="HAD-SF-IA-v1"/>
    <property type="match status" value="1"/>
</dbReference>
<comment type="cofactor">
    <cofactor evidence="1">
        <name>Mg(2+)</name>
        <dbReference type="ChEBI" id="CHEBI:18420"/>
    </cofactor>
</comment>
<dbReference type="Gene3D" id="1.20.120.1600">
    <property type="match status" value="1"/>
</dbReference>
<sequence>MEFFRRLGPIRAISFDLDDTLYDNRPVIERAEQWMVTHMRETYPETALYDRMAWNRLKQRLQQQDPALRHDVSLCRRRMLRDGLLSGGMALARAEQEADVVFARFLEVRSQVTVPAATARVLQTLATRYPLVVITNGNVLVDRLGLDHHFQHILKPGGGLRMKPAPDLFHDMACRLGLPPSQILHVGDDVTTDVAGAVHNGFRSAWLNDVGQSWRRLRILPDVMLTRLEQLLQLV</sequence>
<accession>A0ABV8CLP6</accession>